<dbReference type="GO" id="GO:0015297">
    <property type="term" value="F:antiporter activity"/>
    <property type="evidence" value="ECO:0007669"/>
    <property type="project" value="UniProtKB-KW"/>
</dbReference>
<comment type="subcellular location">
    <subcellularLocation>
        <location evidence="1">Cell membrane</location>
        <topology evidence="1">Multi-pass membrane protein</topology>
    </subcellularLocation>
</comment>
<reference evidence="12 13" key="1">
    <citation type="journal article" date="2006" name="Int. J. Syst. Evol. Microbiol.">
        <title>Haloterrigena longa sp. nov. and Haloterrigena limicola sp. nov., extremely halophilic archaea isolated from a salt lake.</title>
        <authorList>
            <person name="Cui H.L."/>
            <person name="Tohty D."/>
            <person name="Zhou P.J."/>
            <person name="Liu S.J."/>
        </authorList>
    </citation>
    <scope>NUCLEOTIDE SEQUENCE [LARGE SCALE GENOMIC DNA]</scope>
    <source>
        <strain evidence="12 13">ABH32</strain>
    </source>
</reference>
<feature type="transmembrane region" description="Helical" evidence="11">
    <location>
        <begin position="366"/>
        <end position="387"/>
    </location>
</feature>
<feature type="transmembrane region" description="Helical" evidence="11">
    <location>
        <begin position="407"/>
        <end position="433"/>
    </location>
</feature>
<dbReference type="RefSeq" id="WP_207271136.1">
    <property type="nucleotide sequence ID" value="NZ_CP071463.1"/>
</dbReference>
<feature type="transmembrane region" description="Helical" evidence="11">
    <location>
        <begin position="439"/>
        <end position="459"/>
    </location>
</feature>
<dbReference type="Pfam" id="PF01554">
    <property type="entry name" value="MatE"/>
    <property type="match status" value="2"/>
</dbReference>
<evidence type="ECO:0000256" key="1">
    <source>
        <dbReference type="ARBA" id="ARBA00004651"/>
    </source>
</evidence>
<evidence type="ECO:0000256" key="2">
    <source>
        <dbReference type="ARBA" id="ARBA00022448"/>
    </source>
</evidence>
<dbReference type="NCBIfam" id="TIGR00797">
    <property type="entry name" value="matE"/>
    <property type="match status" value="1"/>
</dbReference>
<proteinExistence type="predicted"/>
<evidence type="ECO:0000256" key="5">
    <source>
        <dbReference type="ARBA" id="ARBA00022692"/>
    </source>
</evidence>
<evidence type="ECO:0000256" key="3">
    <source>
        <dbReference type="ARBA" id="ARBA00022449"/>
    </source>
</evidence>
<evidence type="ECO:0000256" key="9">
    <source>
        <dbReference type="ARBA" id="ARBA00031636"/>
    </source>
</evidence>
<evidence type="ECO:0000256" key="10">
    <source>
        <dbReference type="SAM" id="MobiDB-lite"/>
    </source>
</evidence>
<dbReference type="GO" id="GO:0006811">
    <property type="term" value="P:monoatomic ion transport"/>
    <property type="evidence" value="ECO:0007669"/>
    <property type="project" value="UniProtKB-KW"/>
</dbReference>
<name>A0A8A2UBH7_9EURY</name>
<feature type="transmembrane region" description="Helical" evidence="11">
    <location>
        <begin position="62"/>
        <end position="86"/>
    </location>
</feature>
<dbReference type="GO" id="GO:0042910">
    <property type="term" value="F:xenobiotic transmembrane transporter activity"/>
    <property type="evidence" value="ECO:0007669"/>
    <property type="project" value="InterPro"/>
</dbReference>
<dbReference type="Proteomes" id="UP000663191">
    <property type="component" value="Chromosome"/>
</dbReference>
<feature type="transmembrane region" description="Helical" evidence="11">
    <location>
        <begin position="21"/>
        <end position="42"/>
    </location>
</feature>
<keyword evidence="4" id="KW-1003">Cell membrane</keyword>
<evidence type="ECO:0000313" key="13">
    <source>
        <dbReference type="Proteomes" id="UP000663191"/>
    </source>
</evidence>
<dbReference type="PANTHER" id="PTHR43298:SF2">
    <property type="entry name" value="FMN_FAD EXPORTER YEEO-RELATED"/>
    <property type="match status" value="1"/>
</dbReference>
<feature type="region of interest" description="Disordered" evidence="10">
    <location>
        <begin position="470"/>
        <end position="499"/>
    </location>
</feature>
<organism evidence="12 13">
    <name type="scientific">Natrinema longum</name>
    <dbReference type="NCBI Taxonomy" id="370324"/>
    <lineage>
        <taxon>Archaea</taxon>
        <taxon>Methanobacteriati</taxon>
        <taxon>Methanobacteriota</taxon>
        <taxon>Stenosarchaea group</taxon>
        <taxon>Halobacteria</taxon>
        <taxon>Halobacteriales</taxon>
        <taxon>Natrialbaceae</taxon>
        <taxon>Natrinema</taxon>
    </lineage>
</organism>
<dbReference type="InterPro" id="IPR002528">
    <property type="entry name" value="MATE_fam"/>
</dbReference>
<evidence type="ECO:0000256" key="6">
    <source>
        <dbReference type="ARBA" id="ARBA00022989"/>
    </source>
</evidence>
<dbReference type="EMBL" id="CP071463">
    <property type="protein sequence ID" value="QSW85980.1"/>
    <property type="molecule type" value="Genomic_DNA"/>
</dbReference>
<keyword evidence="13" id="KW-1185">Reference proteome</keyword>
<dbReference type="InterPro" id="IPR050222">
    <property type="entry name" value="MATE_MdtK"/>
</dbReference>
<dbReference type="KEGG" id="hlo:J0X27_03865"/>
<evidence type="ECO:0000256" key="8">
    <source>
        <dbReference type="ARBA" id="ARBA00023136"/>
    </source>
</evidence>
<keyword evidence="5 11" id="KW-0812">Transmembrane</keyword>
<feature type="transmembrane region" description="Helical" evidence="11">
    <location>
        <begin position="333"/>
        <end position="354"/>
    </location>
</feature>
<evidence type="ECO:0000313" key="12">
    <source>
        <dbReference type="EMBL" id="QSW85980.1"/>
    </source>
</evidence>
<protein>
    <recommendedName>
        <fullName evidence="9">Multidrug-efflux transporter</fullName>
    </recommendedName>
</protein>
<keyword evidence="6 11" id="KW-1133">Transmembrane helix</keyword>
<evidence type="ECO:0000256" key="4">
    <source>
        <dbReference type="ARBA" id="ARBA00022475"/>
    </source>
</evidence>
<feature type="transmembrane region" description="Helical" evidence="11">
    <location>
        <begin position="98"/>
        <end position="118"/>
    </location>
</feature>
<evidence type="ECO:0000256" key="7">
    <source>
        <dbReference type="ARBA" id="ARBA00023065"/>
    </source>
</evidence>
<dbReference type="PIRSF" id="PIRSF006603">
    <property type="entry name" value="DinF"/>
    <property type="match status" value="1"/>
</dbReference>
<keyword evidence="7" id="KW-0406">Ion transport</keyword>
<sequence length="499" mass="52361">MAATDPERKRVDMTTGAISPKLLRLAWPLVLGNLLQTVYNLADMFWVGRVSSDAVAAVSLMFPLSWLFVSTAMGITAATIALVSQYVGAGDDRTADRVVAQTILLTLAVSTVLAALGYAVRRPLLELIGARGPVFLEALAYIEVIFLALPFTFLFFAFRASLQGAGDTKTAMWLVFVSAGFNVVFDPFLVLGWGPFPAMGTRGAAIATFLSRGLATAAGIAILLDGGFGVRLRLGDLTPDRTLLARLVHIGYPATFDGWARSFAAVAMAGFVARFGAAPTAAYGIGIRLMSVTWAVAGAVGQATATGVGQNLGAETPDRAVAVARTATAATMAFIFVVAAILFAFPAAALRLFVADPAVVTEGIDFLRITAPFWALFAGVMVIQGAFRGAGNTREAMILSILSRWVFRIPLVVVLAFSWSVTLPGIGVTVAALEWGVAGIWWAFAVGMVAAFVVAVAWFRLGTWAEGVIDDSSTEPPGGGGTRDGPASGTESETDFVDD</sequence>
<dbReference type="OrthoDB" id="214119at2157"/>
<feature type="transmembrane region" description="Helical" evidence="11">
    <location>
        <begin position="138"/>
        <end position="158"/>
    </location>
</feature>
<dbReference type="GO" id="GO:0005886">
    <property type="term" value="C:plasma membrane"/>
    <property type="evidence" value="ECO:0007669"/>
    <property type="project" value="UniProtKB-SubCell"/>
</dbReference>
<dbReference type="AlphaFoldDB" id="A0A8A2UBH7"/>
<evidence type="ECO:0000256" key="11">
    <source>
        <dbReference type="SAM" id="Phobius"/>
    </source>
</evidence>
<gene>
    <name evidence="12" type="ORF">J0X27_03865</name>
</gene>
<accession>A0A8A2UBH7</accession>
<keyword evidence="2" id="KW-0813">Transport</keyword>
<feature type="transmembrane region" description="Helical" evidence="11">
    <location>
        <begin position="170"/>
        <end position="191"/>
    </location>
</feature>
<feature type="transmembrane region" description="Helical" evidence="11">
    <location>
        <begin position="203"/>
        <end position="224"/>
    </location>
</feature>
<dbReference type="PANTHER" id="PTHR43298">
    <property type="entry name" value="MULTIDRUG RESISTANCE PROTEIN NORM-RELATED"/>
    <property type="match status" value="1"/>
</dbReference>
<dbReference type="InterPro" id="IPR048279">
    <property type="entry name" value="MdtK-like"/>
</dbReference>
<keyword evidence="8 11" id="KW-0472">Membrane</keyword>
<keyword evidence="3" id="KW-0050">Antiport</keyword>
<dbReference type="GeneID" id="63182851"/>